<name>A0A6G0X282_9STRA</name>
<dbReference type="SUPFAM" id="SSF57903">
    <property type="entry name" value="FYVE/PHD zinc finger"/>
    <property type="match status" value="1"/>
</dbReference>
<accession>A0A6G0X282</accession>
<dbReference type="InterPro" id="IPR050701">
    <property type="entry name" value="Histone_Mod_Regulator"/>
</dbReference>
<keyword evidence="1" id="KW-0479">Metal-binding</keyword>
<protein>
    <recommendedName>
        <fullName evidence="4">PHD-type domain-containing protein</fullName>
    </recommendedName>
</protein>
<dbReference type="PROSITE" id="PS51805">
    <property type="entry name" value="EPHD"/>
    <property type="match status" value="1"/>
</dbReference>
<keyword evidence="2" id="KW-0863">Zinc-finger</keyword>
<evidence type="ECO:0000256" key="3">
    <source>
        <dbReference type="ARBA" id="ARBA00022833"/>
    </source>
</evidence>
<dbReference type="InterPro" id="IPR001965">
    <property type="entry name" value="Znf_PHD"/>
</dbReference>
<dbReference type="VEuPathDB" id="FungiDB:AeMF1_004532"/>
<dbReference type="GO" id="GO:0006357">
    <property type="term" value="P:regulation of transcription by RNA polymerase II"/>
    <property type="evidence" value="ECO:0007669"/>
    <property type="project" value="TreeGrafter"/>
</dbReference>
<dbReference type="EMBL" id="VJMJ01000119">
    <property type="protein sequence ID" value="KAF0733931.1"/>
    <property type="molecule type" value="Genomic_DNA"/>
</dbReference>
<organism evidence="5 6">
    <name type="scientific">Aphanomyces euteiches</name>
    <dbReference type="NCBI Taxonomy" id="100861"/>
    <lineage>
        <taxon>Eukaryota</taxon>
        <taxon>Sar</taxon>
        <taxon>Stramenopiles</taxon>
        <taxon>Oomycota</taxon>
        <taxon>Saprolegniomycetes</taxon>
        <taxon>Saprolegniales</taxon>
        <taxon>Verrucalvaceae</taxon>
        <taxon>Aphanomyces</taxon>
    </lineage>
</organism>
<sequence>MDWDDRRLLAKDITALSSADLQGVLLRCHVASPRTVAFQQDRPCKTNVWNIVKTSDWDGAGYVDLDQLDQSLLKELREYVNACFVPNPVQKDQCEICCGLWSTGRVLACGNSMCATRIHEECFGMVLRQDPSGPWFCPSCTYGSPLQCCLCLRDDGAIKPTSDGRWAHVICALGIPELTFRDVPTMEPIDGMADIDHARLRSVCNLCKRKGGAVATCEDENCGTAFHISCAAVAGLWIGAAADPNAVPPRPPNPFALYCEKHLPADRVIGAKRFISEEDLVMESMKLSAPEDADPRSADYTFVLDSAPYLLERHAWKKRIMTSSEGASAFEVTPRLYSHSRFPVKTLVPDMVHKVASSHGEIPPPAATIAFPPTMPKGSPPFPEGAALVGAIVEVYWKGFDNWYRAKVTDWDPTRRMNQVHYLGESRMEWIALRGQTCHILLMPADPPTKIKLVQCTYKNESQWRPKPKEFTSRD</sequence>
<dbReference type="PANTHER" id="PTHR13793">
    <property type="entry name" value="PHD FINGER PROTEINS"/>
    <property type="match status" value="1"/>
</dbReference>
<dbReference type="InterPro" id="IPR034732">
    <property type="entry name" value="EPHD"/>
</dbReference>
<reference evidence="5 6" key="1">
    <citation type="submission" date="2019-07" db="EMBL/GenBank/DDBJ databases">
        <title>Genomics analysis of Aphanomyces spp. identifies a new class of oomycete effector associated with host adaptation.</title>
        <authorList>
            <person name="Gaulin E."/>
        </authorList>
    </citation>
    <scope>NUCLEOTIDE SEQUENCE [LARGE SCALE GENOMIC DNA]</scope>
    <source>
        <strain evidence="5 6">ATCC 201684</strain>
    </source>
</reference>
<evidence type="ECO:0000313" key="5">
    <source>
        <dbReference type="EMBL" id="KAF0733931.1"/>
    </source>
</evidence>
<dbReference type="PANTHER" id="PTHR13793:SF107">
    <property type="entry name" value="BROMODOMAIN-CONTAINING PROTEIN HOMOLOG"/>
    <property type="match status" value="1"/>
</dbReference>
<dbReference type="InterPro" id="IPR011011">
    <property type="entry name" value="Znf_FYVE_PHD"/>
</dbReference>
<dbReference type="GO" id="GO:0008270">
    <property type="term" value="F:zinc ion binding"/>
    <property type="evidence" value="ECO:0007669"/>
    <property type="project" value="UniProtKB-KW"/>
</dbReference>
<dbReference type="AlphaFoldDB" id="A0A6G0X282"/>
<evidence type="ECO:0000313" key="6">
    <source>
        <dbReference type="Proteomes" id="UP000481153"/>
    </source>
</evidence>
<evidence type="ECO:0000256" key="1">
    <source>
        <dbReference type="ARBA" id="ARBA00022723"/>
    </source>
</evidence>
<dbReference type="Gene3D" id="3.30.40.10">
    <property type="entry name" value="Zinc/RING finger domain, C3HC4 (zinc finger)"/>
    <property type="match status" value="2"/>
</dbReference>
<dbReference type="Proteomes" id="UP000481153">
    <property type="component" value="Unassembled WGS sequence"/>
</dbReference>
<gene>
    <name evidence="5" type="ORF">Ae201684_009486</name>
</gene>
<dbReference type="InterPro" id="IPR013083">
    <property type="entry name" value="Znf_RING/FYVE/PHD"/>
</dbReference>
<proteinExistence type="predicted"/>
<keyword evidence="6" id="KW-1185">Reference proteome</keyword>
<keyword evidence="3" id="KW-0862">Zinc</keyword>
<feature type="domain" description="PHD-type" evidence="4">
    <location>
        <begin position="145"/>
        <end position="263"/>
    </location>
</feature>
<evidence type="ECO:0000259" key="4">
    <source>
        <dbReference type="PROSITE" id="PS51805"/>
    </source>
</evidence>
<comment type="caution">
    <text evidence="5">The sequence shown here is derived from an EMBL/GenBank/DDBJ whole genome shotgun (WGS) entry which is preliminary data.</text>
</comment>
<evidence type="ECO:0000256" key="2">
    <source>
        <dbReference type="ARBA" id="ARBA00022771"/>
    </source>
</evidence>
<dbReference type="SMART" id="SM00249">
    <property type="entry name" value="PHD"/>
    <property type="match status" value="2"/>
</dbReference>
<dbReference type="Pfam" id="PF13832">
    <property type="entry name" value="zf-HC5HC2H_2"/>
    <property type="match status" value="1"/>
</dbReference>